<evidence type="ECO:0000313" key="2">
    <source>
        <dbReference type="EMBL" id="ORY55740.1"/>
    </source>
</evidence>
<feature type="region of interest" description="Disordered" evidence="1">
    <location>
        <begin position="341"/>
        <end position="438"/>
    </location>
</feature>
<keyword evidence="3" id="KW-1185">Reference proteome</keyword>
<accession>A0A1Y2D8Z4</accession>
<evidence type="ECO:0000313" key="3">
    <source>
        <dbReference type="Proteomes" id="UP000193467"/>
    </source>
</evidence>
<sequence length="438" mass="47052">MSPDASASSSAVLVEEVVETIQNGGLVDLILLLQRTEASELDARDPYTSLTPLLALLDRPRSAAQLLALPLVLLKGACTTLPEAIEQAMKMGDKTMVQVLRGEEGEDQKDAPPSTIPLIIQVSTPPAFPPPLSPLLLSLLRPQAPLRAVLLSPLPESTTESALAIRLAQSKFDVLPDNVELGRSLTQPPTPSPLPSPVPTPAPAPPPPPAPQSHGIRKRPRSPSPNPLADLLRPPQLVDDPHVLSIYNLPMTSTLRAKPTRRLLEECGLNVSEEIQSIECKNAKALVDEHGQPVLDGNGEAIGLRKYIEVAFYGFDVCEKMAKKLRKVEWEGSKLLVYRGDGRPQQIPKTNSTSSPPPMLSYRDVPPHLTLSGAPTPFAEVDHPARGDPPARYASSNQPQQVEAPNSPRGAFIHPSRQALVDGAGAGPKMESSALERD</sequence>
<feature type="compositionally biased region" description="Pro residues" evidence="1">
    <location>
        <begin position="188"/>
        <end position="211"/>
    </location>
</feature>
<dbReference type="EMBL" id="MCGR01000089">
    <property type="protein sequence ID" value="ORY55740.1"/>
    <property type="molecule type" value="Genomic_DNA"/>
</dbReference>
<proteinExistence type="predicted"/>
<name>A0A1Y2D8Z4_9BASI</name>
<dbReference type="AlphaFoldDB" id="A0A1Y2D8Z4"/>
<organism evidence="2 3">
    <name type="scientific">Leucosporidium creatinivorum</name>
    <dbReference type="NCBI Taxonomy" id="106004"/>
    <lineage>
        <taxon>Eukaryota</taxon>
        <taxon>Fungi</taxon>
        <taxon>Dikarya</taxon>
        <taxon>Basidiomycota</taxon>
        <taxon>Pucciniomycotina</taxon>
        <taxon>Microbotryomycetes</taxon>
        <taxon>Leucosporidiales</taxon>
        <taxon>Leucosporidium</taxon>
    </lineage>
</organism>
<protein>
    <submittedName>
        <fullName evidence="2">Uncharacterized protein</fullName>
    </submittedName>
</protein>
<evidence type="ECO:0000256" key="1">
    <source>
        <dbReference type="SAM" id="MobiDB-lite"/>
    </source>
</evidence>
<dbReference type="Proteomes" id="UP000193467">
    <property type="component" value="Unassembled WGS sequence"/>
</dbReference>
<feature type="compositionally biased region" description="Polar residues" evidence="1">
    <location>
        <begin position="394"/>
        <end position="404"/>
    </location>
</feature>
<comment type="caution">
    <text evidence="2">The sequence shown here is derived from an EMBL/GenBank/DDBJ whole genome shotgun (WGS) entry which is preliminary data.</text>
</comment>
<feature type="region of interest" description="Disordered" evidence="1">
    <location>
        <begin position="181"/>
        <end position="235"/>
    </location>
</feature>
<dbReference type="InParanoid" id="A0A1Y2D8Z4"/>
<gene>
    <name evidence="2" type="ORF">BCR35DRAFT_335562</name>
</gene>
<reference evidence="2 3" key="1">
    <citation type="submission" date="2016-07" db="EMBL/GenBank/DDBJ databases">
        <title>Pervasive Adenine N6-methylation of Active Genes in Fungi.</title>
        <authorList>
            <consortium name="DOE Joint Genome Institute"/>
            <person name="Mondo S.J."/>
            <person name="Dannebaum R.O."/>
            <person name="Kuo R.C."/>
            <person name="Labutti K."/>
            <person name="Haridas S."/>
            <person name="Kuo A."/>
            <person name="Salamov A."/>
            <person name="Ahrendt S.R."/>
            <person name="Lipzen A."/>
            <person name="Sullivan W."/>
            <person name="Andreopoulos W.B."/>
            <person name="Clum A."/>
            <person name="Lindquist E."/>
            <person name="Daum C."/>
            <person name="Ramamoorthy G.K."/>
            <person name="Gryganskyi A."/>
            <person name="Culley D."/>
            <person name="Magnuson J.K."/>
            <person name="James T.Y."/>
            <person name="O'Malley M.A."/>
            <person name="Stajich J.E."/>
            <person name="Spatafora J.W."/>
            <person name="Visel A."/>
            <person name="Grigoriev I.V."/>
        </authorList>
    </citation>
    <scope>NUCLEOTIDE SEQUENCE [LARGE SCALE GENOMIC DNA]</scope>
    <source>
        <strain evidence="2 3">62-1032</strain>
    </source>
</reference>